<evidence type="ECO:0000313" key="15">
    <source>
        <dbReference type="EMBL" id="SCY32954.1"/>
    </source>
</evidence>
<dbReference type="RefSeq" id="WP_091132136.1">
    <property type="nucleotide sequence ID" value="NZ_FMVJ01000003.1"/>
</dbReference>
<evidence type="ECO:0000256" key="2">
    <source>
        <dbReference type="ARBA" id="ARBA00005005"/>
    </source>
</evidence>
<dbReference type="GO" id="GO:0006635">
    <property type="term" value="P:fatty acid beta-oxidation"/>
    <property type="evidence" value="ECO:0007669"/>
    <property type="project" value="UniProtKB-UniPathway"/>
</dbReference>
<dbReference type="GO" id="GO:0016853">
    <property type="term" value="F:isomerase activity"/>
    <property type="evidence" value="ECO:0007669"/>
    <property type="project" value="UniProtKB-KW"/>
</dbReference>
<evidence type="ECO:0000256" key="1">
    <source>
        <dbReference type="ARBA" id="ARBA00004275"/>
    </source>
</evidence>
<keyword evidence="9" id="KW-0413">Isomerase</keyword>
<dbReference type="Pfam" id="PF00378">
    <property type="entry name" value="ECH_1"/>
    <property type="match status" value="1"/>
</dbReference>
<keyword evidence="3" id="KW-0276">Fatty acid metabolism</keyword>
<dbReference type="GO" id="GO:0003857">
    <property type="term" value="F:(3S)-3-hydroxyacyl-CoA dehydrogenase (NAD+) activity"/>
    <property type="evidence" value="ECO:0007669"/>
    <property type="project" value="UniProtKB-EC"/>
</dbReference>
<evidence type="ECO:0000256" key="3">
    <source>
        <dbReference type="ARBA" id="ARBA00022832"/>
    </source>
</evidence>
<evidence type="ECO:0000256" key="8">
    <source>
        <dbReference type="ARBA" id="ARBA00023140"/>
    </source>
</evidence>
<dbReference type="InterPro" id="IPR029045">
    <property type="entry name" value="ClpP/crotonase-like_dom_sf"/>
</dbReference>
<keyword evidence="5" id="KW-0560">Oxidoreductase</keyword>
<comment type="catalytic activity">
    <reaction evidence="12">
        <text>a (3S)-3-hydroxyacyl-CoA + NAD(+) = a 3-oxoacyl-CoA + NADH + H(+)</text>
        <dbReference type="Rhea" id="RHEA:22432"/>
        <dbReference type="ChEBI" id="CHEBI:15378"/>
        <dbReference type="ChEBI" id="CHEBI:57318"/>
        <dbReference type="ChEBI" id="CHEBI:57540"/>
        <dbReference type="ChEBI" id="CHEBI:57945"/>
        <dbReference type="ChEBI" id="CHEBI:90726"/>
        <dbReference type="EC" id="1.1.1.35"/>
    </reaction>
</comment>
<dbReference type="OrthoDB" id="9771883at2"/>
<dbReference type="Gene3D" id="1.10.1040.50">
    <property type="match status" value="1"/>
</dbReference>
<evidence type="ECO:0000259" key="13">
    <source>
        <dbReference type="Pfam" id="PF00725"/>
    </source>
</evidence>
<dbReference type="AlphaFoldDB" id="A0A1G5F1B9"/>
<evidence type="ECO:0000256" key="9">
    <source>
        <dbReference type="ARBA" id="ARBA00023235"/>
    </source>
</evidence>
<evidence type="ECO:0000256" key="5">
    <source>
        <dbReference type="ARBA" id="ARBA00023002"/>
    </source>
</evidence>
<evidence type="ECO:0000256" key="6">
    <source>
        <dbReference type="ARBA" id="ARBA00023027"/>
    </source>
</evidence>
<organism evidence="15 16">
    <name type="scientific">Microvirga guangxiensis</name>
    <dbReference type="NCBI Taxonomy" id="549386"/>
    <lineage>
        <taxon>Bacteria</taxon>
        <taxon>Pseudomonadati</taxon>
        <taxon>Pseudomonadota</taxon>
        <taxon>Alphaproteobacteria</taxon>
        <taxon>Hyphomicrobiales</taxon>
        <taxon>Methylobacteriaceae</taxon>
        <taxon>Microvirga</taxon>
    </lineage>
</organism>
<dbReference type="Pfam" id="PF02737">
    <property type="entry name" value="3HCDH_N"/>
    <property type="match status" value="1"/>
</dbReference>
<feature type="domain" description="3-hydroxyacyl-CoA dehydrogenase NAD binding" evidence="14">
    <location>
        <begin position="302"/>
        <end position="478"/>
    </location>
</feature>
<dbReference type="FunFam" id="1.10.1040.50:FF:000006">
    <property type="entry name" value="Peroxisomal bifunctional enzyme"/>
    <property type="match status" value="1"/>
</dbReference>
<gene>
    <name evidence="15" type="ORF">SAMN02927923_01180</name>
</gene>
<accession>A0A1G5F1B9</accession>
<dbReference type="Pfam" id="PF00725">
    <property type="entry name" value="3HCDH"/>
    <property type="match status" value="1"/>
</dbReference>
<dbReference type="SUPFAM" id="SSF51735">
    <property type="entry name" value="NAD(P)-binding Rossmann-fold domains"/>
    <property type="match status" value="1"/>
</dbReference>
<evidence type="ECO:0000313" key="16">
    <source>
        <dbReference type="Proteomes" id="UP000199569"/>
    </source>
</evidence>
<dbReference type="InterPro" id="IPR006108">
    <property type="entry name" value="3HC_DH_C"/>
</dbReference>
<evidence type="ECO:0000256" key="11">
    <source>
        <dbReference type="ARBA" id="ARBA00023268"/>
    </source>
</evidence>
<keyword evidence="8" id="KW-0576">Peroxisome</keyword>
<evidence type="ECO:0000256" key="4">
    <source>
        <dbReference type="ARBA" id="ARBA00022963"/>
    </source>
</evidence>
<dbReference type="SUPFAM" id="SSF48179">
    <property type="entry name" value="6-phosphogluconate dehydrogenase C-terminal domain-like"/>
    <property type="match status" value="2"/>
</dbReference>
<dbReference type="EMBL" id="FMVJ01000003">
    <property type="protein sequence ID" value="SCY32954.1"/>
    <property type="molecule type" value="Genomic_DNA"/>
</dbReference>
<comment type="subcellular location">
    <subcellularLocation>
        <location evidence="1">Peroxisome</location>
    </subcellularLocation>
</comment>
<keyword evidence="4" id="KW-0442">Lipid degradation</keyword>
<keyword evidence="6" id="KW-0520">NAD</keyword>
<dbReference type="InterPro" id="IPR006176">
    <property type="entry name" value="3-OHacyl-CoA_DH_NAD-bd"/>
</dbReference>
<dbReference type="Proteomes" id="UP000199569">
    <property type="component" value="Unassembled WGS sequence"/>
</dbReference>
<keyword evidence="11" id="KW-0511">Multifunctional enzyme</keyword>
<name>A0A1G5F1B9_9HYPH</name>
<dbReference type="GO" id="GO:0070403">
    <property type="term" value="F:NAD+ binding"/>
    <property type="evidence" value="ECO:0007669"/>
    <property type="project" value="InterPro"/>
</dbReference>
<protein>
    <submittedName>
        <fullName evidence="15">3-hydroxyacyl-CoA dehydrogenase</fullName>
    </submittedName>
</protein>
<keyword evidence="7" id="KW-0443">Lipid metabolism</keyword>
<evidence type="ECO:0000256" key="12">
    <source>
        <dbReference type="ARBA" id="ARBA00049556"/>
    </source>
</evidence>
<dbReference type="SUPFAM" id="SSF52096">
    <property type="entry name" value="ClpP/crotonase"/>
    <property type="match status" value="1"/>
</dbReference>
<evidence type="ECO:0000256" key="7">
    <source>
        <dbReference type="ARBA" id="ARBA00023098"/>
    </source>
</evidence>
<comment type="pathway">
    <text evidence="2">Lipid metabolism; fatty acid beta-oxidation.</text>
</comment>
<dbReference type="UniPathway" id="UPA00659"/>
<dbReference type="PANTHER" id="PTHR23309:SF51">
    <property type="entry name" value="3-HYDROXYACYL-COA DEHYDROGENASE-RELATED"/>
    <property type="match status" value="1"/>
</dbReference>
<sequence length="698" mass="74515">MKPVTASYTLNDAQPRTVVLRRQSDIAIIEIDHPPVNAMSAHVRRQLLDALQEAEADASVAGIVLTGRGGRFVAGADIREFGKPPVAPTLPDVVEALGRCSKPIAAGIEGQALGGGLELALACDWRIATAGSVLGFPEVKLGLIPGAGGTQRLPRLVGVARSIELIATGRIIKIPEALEIGLIDEVLQGSTVDACILQLQKRRGMKRPVSSLPIVSDQAGIDEARAAVLKNRRIATEAARTAVDVVASAMHLGFDEGLAAERSAFAKLRGGEEAAALRYLFFAEREAPRVAGLDASPLPVGKAGVVGAGTMGSGIAVALINAGFSVVLVEQSTEALEKGISRIDEILSRAVKSGRASAETAESQRKQLIPTTSMTMLGDVDLVIEAAFEVLEVKLDLFRRLDQIVSPQAVLATNTSYLDIDAIAAATTNPGRVLGLHFFSPAHVMRLLEIARGRETSDEALATGLALARKLGKLPVVAGVCDGFIGNRIFSAYRRQCEIMLEEGALPEEIDKALETFGFAMGPFAVADLAGLDISWSRRKRLASSRDPRERYVPIADMLCEQGRFGQKTSMGWYRYSGTEKRREPDPVVRALIEQASAARGIERRSIDADEIQRRVLAAMVNEAVLVIEERIAQRASDIDVVLVHGYGFPPARGGPLFWASRQNAASLNQALDAVEASTGFGFRRAQTIPQVLAEVAS</sequence>
<dbReference type="InterPro" id="IPR036291">
    <property type="entry name" value="NAD(P)-bd_dom_sf"/>
</dbReference>
<dbReference type="GO" id="GO:0004300">
    <property type="term" value="F:enoyl-CoA hydratase activity"/>
    <property type="evidence" value="ECO:0007669"/>
    <property type="project" value="UniProtKB-ARBA"/>
</dbReference>
<reference evidence="15 16" key="1">
    <citation type="submission" date="2016-10" db="EMBL/GenBank/DDBJ databases">
        <authorList>
            <person name="de Groot N.N."/>
        </authorList>
    </citation>
    <scope>NUCLEOTIDE SEQUENCE [LARGE SCALE GENOMIC DNA]</scope>
    <source>
        <strain evidence="15 16">CGMCC 1.7666</strain>
    </source>
</reference>
<evidence type="ECO:0000256" key="10">
    <source>
        <dbReference type="ARBA" id="ARBA00023239"/>
    </source>
</evidence>
<keyword evidence="16" id="KW-1185">Reference proteome</keyword>
<dbReference type="CDD" id="cd06558">
    <property type="entry name" value="crotonase-like"/>
    <property type="match status" value="1"/>
</dbReference>
<feature type="domain" description="3-hydroxyacyl-CoA dehydrogenase C-terminal" evidence="13">
    <location>
        <begin position="483"/>
        <end position="576"/>
    </location>
</feature>
<dbReference type="InterPro" id="IPR008927">
    <property type="entry name" value="6-PGluconate_DH-like_C_sf"/>
</dbReference>
<dbReference type="FunFam" id="3.40.50.720:FF:000009">
    <property type="entry name" value="Fatty oxidation complex, alpha subunit"/>
    <property type="match status" value="1"/>
</dbReference>
<dbReference type="PANTHER" id="PTHR23309">
    <property type="entry name" value="3-HYDROXYACYL-COA DEHYROGENASE"/>
    <property type="match status" value="1"/>
</dbReference>
<keyword evidence="10" id="KW-0456">Lyase</keyword>
<evidence type="ECO:0000259" key="14">
    <source>
        <dbReference type="Pfam" id="PF02737"/>
    </source>
</evidence>
<dbReference type="STRING" id="549386.SAMN02927923_01180"/>
<dbReference type="Gene3D" id="3.90.226.10">
    <property type="entry name" value="2-enoyl-CoA Hydratase, Chain A, domain 1"/>
    <property type="match status" value="1"/>
</dbReference>
<dbReference type="InterPro" id="IPR001753">
    <property type="entry name" value="Enoyl-CoA_hydra/iso"/>
</dbReference>
<dbReference type="Gene3D" id="3.40.50.720">
    <property type="entry name" value="NAD(P)-binding Rossmann-like Domain"/>
    <property type="match status" value="1"/>
</dbReference>
<proteinExistence type="predicted"/>